<evidence type="ECO:0000256" key="6">
    <source>
        <dbReference type="ARBA" id="ARBA00022927"/>
    </source>
</evidence>
<evidence type="ECO:0000256" key="3">
    <source>
        <dbReference type="ARBA" id="ARBA00022448"/>
    </source>
</evidence>
<evidence type="ECO:0000256" key="5">
    <source>
        <dbReference type="ARBA" id="ARBA00022692"/>
    </source>
</evidence>
<reference evidence="12 13" key="1">
    <citation type="submission" date="2018-11" db="EMBL/GenBank/DDBJ databases">
        <title>YIM 102482-1 draft genome.</title>
        <authorList>
            <person name="Li G."/>
            <person name="Jiang Y."/>
        </authorList>
    </citation>
    <scope>NUCLEOTIDE SEQUENCE [LARGE SCALE GENOMIC DNA]</scope>
    <source>
        <strain evidence="12 13">YIM 102482-1</strain>
    </source>
</reference>
<keyword evidence="4" id="KW-1003">Cell membrane</keyword>
<organism evidence="12 13">
    <name type="scientific">Gulosibacter macacae</name>
    <dbReference type="NCBI Taxonomy" id="2488791"/>
    <lineage>
        <taxon>Bacteria</taxon>
        <taxon>Bacillati</taxon>
        <taxon>Actinomycetota</taxon>
        <taxon>Actinomycetes</taxon>
        <taxon>Micrococcales</taxon>
        <taxon>Microbacteriaceae</taxon>
        <taxon>Gulosibacter</taxon>
    </lineage>
</organism>
<feature type="transmembrane region" description="Helical" evidence="11">
    <location>
        <begin position="6"/>
        <end position="23"/>
    </location>
</feature>
<dbReference type="GO" id="GO:0005886">
    <property type="term" value="C:plasma membrane"/>
    <property type="evidence" value="ECO:0007669"/>
    <property type="project" value="UniProtKB-SubCell"/>
</dbReference>
<evidence type="ECO:0000313" key="12">
    <source>
        <dbReference type="EMBL" id="RRJ87307.1"/>
    </source>
</evidence>
<evidence type="ECO:0000313" key="13">
    <source>
        <dbReference type="Proteomes" id="UP000274391"/>
    </source>
</evidence>
<dbReference type="PANTHER" id="PTHR33909">
    <property type="entry name" value="SEC TRANSLOCON ACCESSORY COMPLEX SUBUNIT YAJC"/>
    <property type="match status" value="1"/>
</dbReference>
<dbReference type="OrthoDB" id="3267178at2"/>
<dbReference type="SMART" id="SM01323">
    <property type="entry name" value="YajC"/>
    <property type="match status" value="1"/>
</dbReference>
<evidence type="ECO:0000256" key="8">
    <source>
        <dbReference type="ARBA" id="ARBA00023010"/>
    </source>
</evidence>
<dbReference type="NCBIfam" id="TIGR00739">
    <property type="entry name" value="yajC"/>
    <property type="match status" value="1"/>
</dbReference>
<dbReference type="Pfam" id="PF02699">
    <property type="entry name" value="YajC"/>
    <property type="match status" value="1"/>
</dbReference>
<dbReference type="GO" id="GO:0015031">
    <property type="term" value="P:protein transport"/>
    <property type="evidence" value="ECO:0007669"/>
    <property type="project" value="UniProtKB-KW"/>
</dbReference>
<feature type="compositionally biased region" description="Basic and acidic residues" evidence="10">
    <location>
        <begin position="136"/>
        <end position="152"/>
    </location>
</feature>
<protein>
    <submittedName>
        <fullName evidence="12">Preprotein translocase subunit YajC</fullName>
    </submittedName>
</protein>
<comment type="subcellular location">
    <subcellularLocation>
        <location evidence="1">Cell membrane</location>
        <topology evidence="1">Single-pass membrane protein</topology>
    </subcellularLocation>
</comment>
<keyword evidence="9 11" id="KW-0472">Membrane</keyword>
<evidence type="ECO:0000256" key="11">
    <source>
        <dbReference type="SAM" id="Phobius"/>
    </source>
</evidence>
<evidence type="ECO:0000256" key="1">
    <source>
        <dbReference type="ARBA" id="ARBA00004162"/>
    </source>
</evidence>
<keyword evidence="8" id="KW-0811">Translocation</keyword>
<keyword evidence="13" id="KW-1185">Reference proteome</keyword>
<gene>
    <name evidence="12" type="primary">yajC</name>
    <name evidence="12" type="ORF">EG850_05745</name>
</gene>
<keyword evidence="7 11" id="KW-1133">Transmembrane helix</keyword>
<feature type="region of interest" description="Disordered" evidence="10">
    <location>
        <begin position="101"/>
        <end position="152"/>
    </location>
</feature>
<comment type="caution">
    <text evidence="12">The sequence shown here is derived from an EMBL/GenBank/DDBJ whole genome shotgun (WGS) entry which is preliminary data.</text>
</comment>
<evidence type="ECO:0000256" key="7">
    <source>
        <dbReference type="ARBA" id="ARBA00022989"/>
    </source>
</evidence>
<dbReference type="Proteomes" id="UP000274391">
    <property type="component" value="Unassembled WGS sequence"/>
</dbReference>
<evidence type="ECO:0000256" key="4">
    <source>
        <dbReference type="ARBA" id="ARBA00022475"/>
    </source>
</evidence>
<dbReference type="EMBL" id="RQVS01000005">
    <property type="protein sequence ID" value="RRJ87307.1"/>
    <property type="molecule type" value="Genomic_DNA"/>
</dbReference>
<evidence type="ECO:0000256" key="10">
    <source>
        <dbReference type="SAM" id="MobiDB-lite"/>
    </source>
</evidence>
<dbReference type="AlphaFoldDB" id="A0A3P3VYC2"/>
<keyword evidence="6" id="KW-0653">Protein transport</keyword>
<dbReference type="InterPro" id="IPR003849">
    <property type="entry name" value="Preprotein_translocase_YajC"/>
</dbReference>
<accession>A0A3P3VYC2</accession>
<dbReference type="RefSeq" id="WP_124971260.1">
    <property type="nucleotide sequence ID" value="NZ_RQVS01000005.1"/>
</dbReference>
<proteinExistence type="inferred from homology"/>
<dbReference type="PANTHER" id="PTHR33909:SF1">
    <property type="entry name" value="SEC TRANSLOCON ACCESSORY COMPLEX SUBUNIT YAJC"/>
    <property type="match status" value="1"/>
</dbReference>
<evidence type="ECO:0000256" key="2">
    <source>
        <dbReference type="ARBA" id="ARBA00006742"/>
    </source>
</evidence>
<sequence>MQEFTLVLPLVLLAVMIFFMWRTNKRNQEKQQAIRSSMAPGVEVMTQAGIYGTLVEINSDDNQAIIETTPGTRLRVHSATIVNVIEPTVDVPNVVIPDDASALTNSNSADEVDNSVKASEPDYVETVEPVDTTEADQPRDLHNDDKNDAPKA</sequence>
<keyword evidence="3" id="KW-0813">Transport</keyword>
<name>A0A3P3VYC2_9MICO</name>
<keyword evidence="5 11" id="KW-0812">Transmembrane</keyword>
<comment type="similarity">
    <text evidence="2">Belongs to the YajC family.</text>
</comment>
<evidence type="ECO:0000256" key="9">
    <source>
        <dbReference type="ARBA" id="ARBA00023136"/>
    </source>
</evidence>